<evidence type="ECO:0000313" key="2">
    <source>
        <dbReference type="Proteomes" id="UP001162992"/>
    </source>
</evidence>
<gene>
    <name evidence="1" type="ORF">O6H91_07G045200</name>
</gene>
<evidence type="ECO:0000313" key="1">
    <source>
        <dbReference type="EMBL" id="KAJ7549200.1"/>
    </source>
</evidence>
<dbReference type="Proteomes" id="UP001162992">
    <property type="component" value="Chromosome 7"/>
</dbReference>
<organism evidence="1 2">
    <name type="scientific">Diphasiastrum complanatum</name>
    <name type="common">Issler's clubmoss</name>
    <name type="synonym">Lycopodium complanatum</name>
    <dbReference type="NCBI Taxonomy" id="34168"/>
    <lineage>
        <taxon>Eukaryota</taxon>
        <taxon>Viridiplantae</taxon>
        <taxon>Streptophyta</taxon>
        <taxon>Embryophyta</taxon>
        <taxon>Tracheophyta</taxon>
        <taxon>Lycopodiopsida</taxon>
        <taxon>Lycopodiales</taxon>
        <taxon>Lycopodiaceae</taxon>
        <taxon>Lycopodioideae</taxon>
        <taxon>Diphasiastrum</taxon>
    </lineage>
</organism>
<reference evidence="2" key="1">
    <citation type="journal article" date="2024" name="Proc. Natl. Acad. Sci. U.S.A.">
        <title>Extraordinary preservation of gene collinearity over three hundred million years revealed in homosporous lycophytes.</title>
        <authorList>
            <person name="Li C."/>
            <person name="Wickell D."/>
            <person name="Kuo L.Y."/>
            <person name="Chen X."/>
            <person name="Nie B."/>
            <person name="Liao X."/>
            <person name="Peng D."/>
            <person name="Ji J."/>
            <person name="Jenkins J."/>
            <person name="Williams M."/>
            <person name="Shu S."/>
            <person name="Plott C."/>
            <person name="Barry K."/>
            <person name="Rajasekar S."/>
            <person name="Grimwood J."/>
            <person name="Han X."/>
            <person name="Sun S."/>
            <person name="Hou Z."/>
            <person name="He W."/>
            <person name="Dai G."/>
            <person name="Sun C."/>
            <person name="Schmutz J."/>
            <person name="Leebens-Mack J.H."/>
            <person name="Li F.W."/>
            <person name="Wang L."/>
        </authorList>
    </citation>
    <scope>NUCLEOTIDE SEQUENCE [LARGE SCALE GENOMIC DNA]</scope>
    <source>
        <strain evidence="2">cv. PW_Plant_1</strain>
    </source>
</reference>
<comment type="caution">
    <text evidence="1">The sequence shown here is derived from an EMBL/GenBank/DDBJ whole genome shotgun (WGS) entry which is preliminary data.</text>
</comment>
<proteinExistence type="predicted"/>
<accession>A0ACC2D4Y1</accession>
<sequence>MEIDTVQPAPQNEEELVSSLRITEQISEANELSTSRTVDDAADDEDVCRICRTSGDEDSPLFYPCACSGSIKYVHQDCLLQWLNHSNARQCEVCKHPFAFSPVYASDAPARLPLRELLVGIFVKAGRGTRFFARLVLVLSVWLLFIPFTTFWIWRLTFVRSVAEAQRLFVSRFTPSLLLTDCLNGFLLSAGIVFIFLGATSLREYFRNIRELGGQDIVREENVGERQIAVRPARRQGHIVPGARRVGPVDGQGVEPQPGAGGNAEAGVGHGLAAGAGQLIRRNAENVAARLEMQAARLEAHVEQMFDAAEDADGAEDVPFDELVGMQGPVFHLVENAITVLASNAIFLGLVALVPFTLGRVVLSIASRVVVATGSAGVVAASALNNITNSTGLAMKNTVYLSNHTTSIPMEFINDRETFGSKSILSSNVLQLVHQGAHAKGVESTIDAVTEAMVAALRLSDAATVAVGYGVIMVAVCLYVGLIILIRYGRGQPLTVGRIRGVASVAEAAPSIARQVLAGIINMATLAKVAFLLVIELGVFPLLCGWWLDICTLGMLDVSISQRISFFWASPLTSSLLHWLVGIVYMLQISIFVSLLREVLRPGVLYFLRDPSDPNYNPFRDLIDDPLHKHARRVLLSVVVYGSLIVMLVFLPVQLAIFISPLTFPLDIRVSDPFTELPADMLLFHICIPFAMEHFRPRVIIKAVLFHWFSVTGWALGLSDYLLPGPEDSNRTDQERALRLQNAQHGVAPNYERVPPVVLQRSNDEEEITNSSGGSHAGEGDLDERSETDEWYSFAVRIVLLLVGAWLTLLVINSVMVLLPVSLGRSIVASFSKLPITRGANCNDLYAFNIGCFVIWAVAAAIRYAVDYLKTHDISVLIMQVLKWSAIVVKSVCLLFLWIVVIPVLIGLLFELLIVVPLRVPVDESPVFLLYQDWALGLVFLKIWTRLVMLGQLTPFADESWRIKFEQVRADGFSRLRGLWVFQEIIAPILVKLLTALCLPYVIARGLFPPLGFSLTVNSAVYRFAWLACLALMLVWYGIKRLHQWVLDLHNSIRDDRYLIGRRLHNYGERAVLSASHDSESLLAPPETGDNSSSDQSDEEQEITPLTADESGESSKTDSDLADTNVEQRGESSGLLLSSEGPSYSSLGLSSGSIKLRNRAG</sequence>
<keyword evidence="2" id="KW-1185">Reference proteome</keyword>
<dbReference type="EMBL" id="CM055098">
    <property type="protein sequence ID" value="KAJ7549200.1"/>
    <property type="molecule type" value="Genomic_DNA"/>
</dbReference>
<name>A0ACC2D4Y1_DIPCM</name>
<protein>
    <submittedName>
        <fullName evidence="1">Uncharacterized protein</fullName>
    </submittedName>
</protein>